<organism evidence="1 2">
    <name type="scientific">Hirschia litorea</name>
    <dbReference type="NCBI Taxonomy" id="1199156"/>
    <lineage>
        <taxon>Bacteria</taxon>
        <taxon>Pseudomonadati</taxon>
        <taxon>Pseudomonadota</taxon>
        <taxon>Alphaproteobacteria</taxon>
        <taxon>Hyphomonadales</taxon>
        <taxon>Hyphomonadaceae</taxon>
        <taxon>Hirschia</taxon>
    </lineage>
</organism>
<dbReference type="RefSeq" id="WP_382166062.1">
    <property type="nucleotide sequence ID" value="NZ_JBHTBR010000002.1"/>
</dbReference>
<protein>
    <submittedName>
        <fullName evidence="1">Uncharacterized protein</fullName>
    </submittedName>
</protein>
<sequence>MRYFVDCEFNSFGGDVLSIAIAPEHGKPLYLARPKNEIAALVREDKIDPWVVDYVLPVISANGLSPTYVDRSQWGLELQRFLRGDTDIVFVADWPEDIAHLMQVMMIAPGGMINLPCFKVEMRRVDAYFTNLEGAVRHNALWDALSLRNLYLMENGELPAPMAKRA</sequence>
<dbReference type="EMBL" id="JBHTBR010000002">
    <property type="protein sequence ID" value="MFC7290857.1"/>
    <property type="molecule type" value="Genomic_DNA"/>
</dbReference>
<name>A0ABW2IIN0_9PROT</name>
<dbReference type="Gene3D" id="3.30.420.10">
    <property type="entry name" value="Ribonuclease H-like superfamily/Ribonuclease H"/>
    <property type="match status" value="1"/>
</dbReference>
<gene>
    <name evidence="1" type="ORF">ACFQS8_04465</name>
</gene>
<comment type="caution">
    <text evidence="1">The sequence shown here is derived from an EMBL/GenBank/DDBJ whole genome shotgun (WGS) entry which is preliminary data.</text>
</comment>
<evidence type="ECO:0000313" key="1">
    <source>
        <dbReference type="EMBL" id="MFC7290857.1"/>
    </source>
</evidence>
<reference evidence="2" key="1">
    <citation type="journal article" date="2019" name="Int. J. Syst. Evol. Microbiol.">
        <title>The Global Catalogue of Microorganisms (GCM) 10K type strain sequencing project: providing services to taxonomists for standard genome sequencing and annotation.</title>
        <authorList>
            <consortium name="The Broad Institute Genomics Platform"/>
            <consortium name="The Broad Institute Genome Sequencing Center for Infectious Disease"/>
            <person name="Wu L."/>
            <person name="Ma J."/>
        </authorList>
    </citation>
    <scope>NUCLEOTIDE SEQUENCE [LARGE SCALE GENOMIC DNA]</scope>
    <source>
        <strain evidence="2">CCUG 51308</strain>
    </source>
</reference>
<proteinExistence type="predicted"/>
<dbReference type="Proteomes" id="UP001596492">
    <property type="component" value="Unassembled WGS sequence"/>
</dbReference>
<evidence type="ECO:0000313" key="2">
    <source>
        <dbReference type="Proteomes" id="UP001596492"/>
    </source>
</evidence>
<keyword evidence="2" id="KW-1185">Reference proteome</keyword>
<dbReference type="InterPro" id="IPR036397">
    <property type="entry name" value="RNaseH_sf"/>
</dbReference>
<accession>A0ABW2IIN0</accession>